<dbReference type="GO" id="GO:0008270">
    <property type="term" value="F:zinc ion binding"/>
    <property type="evidence" value="ECO:0007669"/>
    <property type="project" value="UniProtKB-KW"/>
</dbReference>
<evidence type="ECO:0000256" key="1">
    <source>
        <dbReference type="ARBA" id="ARBA00022723"/>
    </source>
</evidence>
<dbReference type="PANTHER" id="PTHR42647:SF5">
    <property type="entry name" value="SBP (S-RIBONUCLEASE BINDING PROTEIN) FAMILY PROTEIN"/>
    <property type="match status" value="1"/>
</dbReference>
<dbReference type="PANTHER" id="PTHR42647">
    <property type="entry name" value="SBP (S-RIBONUCLEASE BINDING PROTEIN) FAMILY PROTEIN"/>
    <property type="match status" value="1"/>
</dbReference>
<evidence type="ECO:0000313" key="6">
    <source>
        <dbReference type="Proteomes" id="UP001161247"/>
    </source>
</evidence>
<reference evidence="5" key="1">
    <citation type="submission" date="2023-03" db="EMBL/GenBank/DDBJ databases">
        <authorList>
            <person name="Julca I."/>
        </authorList>
    </citation>
    <scope>NUCLEOTIDE SEQUENCE</scope>
</reference>
<dbReference type="EMBL" id="OX459126">
    <property type="protein sequence ID" value="CAI9117267.1"/>
    <property type="molecule type" value="Genomic_DNA"/>
</dbReference>
<keyword evidence="6" id="KW-1185">Reference proteome</keyword>
<evidence type="ECO:0000256" key="2">
    <source>
        <dbReference type="ARBA" id="ARBA00022771"/>
    </source>
</evidence>
<keyword evidence="1" id="KW-0479">Metal-binding</keyword>
<gene>
    <name evidence="5" type="ORF">OLC1_LOCUS23357</name>
</gene>
<dbReference type="Proteomes" id="UP001161247">
    <property type="component" value="Chromosome 9"/>
</dbReference>
<feature type="region of interest" description="Disordered" evidence="4">
    <location>
        <begin position="1"/>
        <end position="36"/>
    </location>
</feature>
<dbReference type="AlphaFoldDB" id="A0AAV1EC20"/>
<accession>A0AAV1EC20</accession>
<keyword evidence="2" id="KW-0863">Zinc-finger</keyword>
<protein>
    <submittedName>
        <fullName evidence="5">OLC1v1018622C1</fullName>
    </submittedName>
</protein>
<evidence type="ECO:0000256" key="4">
    <source>
        <dbReference type="SAM" id="MobiDB-lite"/>
    </source>
</evidence>
<feature type="compositionally biased region" description="Basic and acidic residues" evidence="4">
    <location>
        <begin position="55"/>
        <end position="74"/>
    </location>
</feature>
<evidence type="ECO:0000313" key="5">
    <source>
        <dbReference type="EMBL" id="CAI9117267.1"/>
    </source>
</evidence>
<sequence>MAPQQTQLMDLAQLQKYNTPQRKAKKQLPQTLAEKRQRHYRSLLSAAEESVTRRLREKEAEVEKASRRNKELEAKAPQLSMESHAWRHRAKMQEHMTANFQGQLERAITSRPPTKESCLYWPLLNFQRKPPPTTTSIFTSSTAKFFFKFPSILCSNIRLTVYSV</sequence>
<name>A0AAV1EC20_OLDCO</name>
<dbReference type="GO" id="GO:0004842">
    <property type="term" value="F:ubiquitin-protein transferase activity"/>
    <property type="evidence" value="ECO:0007669"/>
    <property type="project" value="TreeGrafter"/>
</dbReference>
<evidence type="ECO:0000256" key="3">
    <source>
        <dbReference type="ARBA" id="ARBA00022833"/>
    </source>
</evidence>
<feature type="region of interest" description="Disordered" evidence="4">
    <location>
        <begin position="55"/>
        <end position="82"/>
    </location>
</feature>
<proteinExistence type="predicted"/>
<organism evidence="5 6">
    <name type="scientific">Oldenlandia corymbosa var. corymbosa</name>
    <dbReference type="NCBI Taxonomy" id="529605"/>
    <lineage>
        <taxon>Eukaryota</taxon>
        <taxon>Viridiplantae</taxon>
        <taxon>Streptophyta</taxon>
        <taxon>Embryophyta</taxon>
        <taxon>Tracheophyta</taxon>
        <taxon>Spermatophyta</taxon>
        <taxon>Magnoliopsida</taxon>
        <taxon>eudicotyledons</taxon>
        <taxon>Gunneridae</taxon>
        <taxon>Pentapetalae</taxon>
        <taxon>asterids</taxon>
        <taxon>lamiids</taxon>
        <taxon>Gentianales</taxon>
        <taxon>Rubiaceae</taxon>
        <taxon>Rubioideae</taxon>
        <taxon>Spermacoceae</taxon>
        <taxon>Hedyotis-Oldenlandia complex</taxon>
        <taxon>Oldenlandia</taxon>
    </lineage>
</organism>
<keyword evidence="3" id="KW-0862">Zinc</keyword>